<accession>A0A454CVQ0</accession>
<proteinExistence type="predicted"/>
<evidence type="ECO:0000313" key="2">
    <source>
        <dbReference type="Proteomes" id="UP000008367"/>
    </source>
</evidence>
<comment type="caution">
    <text evidence="1">The sequence shown here is derived from an EMBL/GenBank/DDBJ whole genome shotgun (WGS) entry which is preliminary data.</text>
</comment>
<reference evidence="1 2" key="1">
    <citation type="submission" date="2012-10" db="EMBL/GenBank/DDBJ databases">
        <title>Genome sequence of Vibrio Cholerae HENC-02.</title>
        <authorList>
            <person name="Eppinger M."/>
            <person name="Hasan N.A."/>
            <person name="Sengamalay N."/>
            <person name="Hine E."/>
            <person name="Su Q."/>
            <person name="Daugherty S.C."/>
            <person name="Young S."/>
            <person name="Sadzewicz L."/>
            <person name="Tallon L."/>
            <person name="Cebula T.A."/>
            <person name="Ravel J."/>
            <person name="Colwell R.R."/>
        </authorList>
    </citation>
    <scope>NUCLEOTIDE SEQUENCE [LARGE SCALE GENOMIC DNA]</scope>
    <source>
        <strain evidence="1 2">HENC-02</strain>
    </source>
</reference>
<dbReference type="AlphaFoldDB" id="A0A454CVQ0"/>
<feature type="non-terminal residue" evidence="1">
    <location>
        <position position="1"/>
    </location>
</feature>
<organism evidence="1 2">
    <name type="scientific">Vibrio harveyi</name>
    <name type="common">Beneckea harveyi</name>
    <dbReference type="NCBI Taxonomy" id="669"/>
    <lineage>
        <taxon>Bacteria</taxon>
        <taxon>Pseudomonadati</taxon>
        <taxon>Pseudomonadota</taxon>
        <taxon>Gammaproteobacteria</taxon>
        <taxon>Vibrionales</taxon>
        <taxon>Vibrionaceae</taxon>
        <taxon>Vibrio</taxon>
    </lineage>
</organism>
<evidence type="ECO:0000313" key="1">
    <source>
        <dbReference type="EMBL" id="EKM30504.1"/>
    </source>
</evidence>
<name>A0A454CVQ0_VIBHA</name>
<sequence length="23" mass="2872">TYRDTTLHQLFDFCIELPRYLAR</sequence>
<gene>
    <name evidence="1" type="ORF">VCHENC02_3767B</name>
</gene>
<dbReference type="EMBL" id="AJSR01001629">
    <property type="protein sequence ID" value="EKM30504.1"/>
    <property type="molecule type" value="Genomic_DNA"/>
</dbReference>
<dbReference type="Proteomes" id="UP000008367">
    <property type="component" value="Unassembled WGS sequence"/>
</dbReference>
<protein>
    <submittedName>
        <fullName evidence="1">Uncharacterized protein</fullName>
    </submittedName>
</protein>